<evidence type="ECO:0000313" key="2">
    <source>
        <dbReference type="EMBL" id="MBB3006604.1"/>
    </source>
</evidence>
<dbReference type="RefSeq" id="WP_183298762.1">
    <property type="nucleotide sequence ID" value="NZ_JACHWF010000001.1"/>
</dbReference>
<protein>
    <recommendedName>
        <fullName evidence="4">DUF2239 family protein</fullName>
    </recommendedName>
</protein>
<dbReference type="InterPro" id="IPR018715">
    <property type="entry name" value="DUF2239"/>
</dbReference>
<feature type="compositionally biased region" description="Low complexity" evidence="1">
    <location>
        <begin position="74"/>
        <end position="84"/>
    </location>
</feature>
<evidence type="ECO:0000256" key="1">
    <source>
        <dbReference type="SAM" id="MobiDB-lite"/>
    </source>
</evidence>
<accession>A0A7W4V7U4</accession>
<comment type="caution">
    <text evidence="2">The sequence shown here is derived from an EMBL/GenBank/DDBJ whole genome shotgun (WGS) entry which is preliminary data.</text>
</comment>
<proteinExistence type="predicted"/>
<feature type="region of interest" description="Disordered" evidence="1">
    <location>
        <begin position="74"/>
        <end position="113"/>
    </location>
</feature>
<evidence type="ECO:0000313" key="3">
    <source>
        <dbReference type="Proteomes" id="UP000578036"/>
    </source>
</evidence>
<dbReference type="AlphaFoldDB" id="A0A7W4V7U4"/>
<feature type="compositionally biased region" description="Gly residues" evidence="1">
    <location>
        <begin position="85"/>
        <end position="97"/>
    </location>
</feature>
<reference evidence="2 3" key="1">
    <citation type="submission" date="2020-08" db="EMBL/GenBank/DDBJ databases">
        <title>Genomic Encyclopedia of Type Strains, Phase IV (KMG-V): Genome sequencing to study the core and pangenomes of soil and plant-associated prokaryotes.</title>
        <authorList>
            <person name="Whitman W."/>
        </authorList>
    </citation>
    <scope>NUCLEOTIDE SEQUENCE [LARGE SCALE GENOMIC DNA]</scope>
    <source>
        <strain evidence="2 3">SLV-2362</strain>
    </source>
</reference>
<dbReference type="EMBL" id="JACHWF010000001">
    <property type="protein sequence ID" value="MBB3006604.1"/>
    <property type="molecule type" value="Genomic_DNA"/>
</dbReference>
<organism evidence="2 3">
    <name type="scientific">Cupriavidus alkaliphilus</name>
    <dbReference type="NCBI Taxonomy" id="942866"/>
    <lineage>
        <taxon>Bacteria</taxon>
        <taxon>Pseudomonadati</taxon>
        <taxon>Pseudomonadota</taxon>
        <taxon>Betaproteobacteria</taxon>
        <taxon>Burkholderiales</taxon>
        <taxon>Burkholderiaceae</taxon>
        <taxon>Cupriavidus</taxon>
    </lineage>
</organism>
<dbReference type="Pfam" id="PF09998">
    <property type="entry name" value="DUF2239"/>
    <property type="match status" value="1"/>
</dbReference>
<gene>
    <name evidence="2" type="ORF">FHX61_001220</name>
</gene>
<dbReference type="Proteomes" id="UP000578036">
    <property type="component" value="Unassembled WGS sequence"/>
</dbReference>
<sequence>MTALMPRHFTTFDGHRRIASGPLPDNALALRRALDHGAAGPVLVFDDSTGRSIDLDTSGTEDEMLERSAVRAAQLAAPHPAAGEVGEGAEGAEGNEGGDVPQTAEPRGRGRPRLGVVSREVTLLPRHWEWLAAQPGGASVALRKLVEQARRDHAGKDRSRAASERAYHFMVAIAGDLAGFEEASRALFARDLAGFARQIADWPADVREHALRLADSNG</sequence>
<keyword evidence="3" id="KW-1185">Reference proteome</keyword>
<name>A0A7W4V7U4_9BURK</name>
<evidence type="ECO:0008006" key="4">
    <source>
        <dbReference type="Google" id="ProtNLM"/>
    </source>
</evidence>